<dbReference type="AlphaFoldDB" id="A0A2G9V6A5"/>
<reference evidence="1 2" key="1">
    <citation type="submission" date="2015-09" db="EMBL/GenBank/DDBJ databases">
        <title>Draft genome of the parasitic nematode Teladorsagia circumcincta isolate WARC Sus (inbred).</title>
        <authorList>
            <person name="Mitreva M."/>
        </authorList>
    </citation>
    <scope>NUCLEOTIDE SEQUENCE [LARGE SCALE GENOMIC DNA]</scope>
    <source>
        <strain evidence="1 2">S</strain>
    </source>
</reference>
<dbReference type="OrthoDB" id="5828944at2759"/>
<sequence>MIFEEQDDPWEEHQSHTRDCSFVELNKLDENSWTVRDFIFLLAGRIAAQQRKKVFEEADNFRYASEEIVQMAEKALRAKK</sequence>
<dbReference type="Proteomes" id="UP000230423">
    <property type="component" value="Unassembled WGS sequence"/>
</dbReference>
<dbReference type="SUPFAM" id="SSF57924">
    <property type="entry name" value="Inhibitor of apoptosis (IAP) repeat"/>
    <property type="match status" value="1"/>
</dbReference>
<evidence type="ECO:0000313" key="1">
    <source>
        <dbReference type="EMBL" id="PIO77502.1"/>
    </source>
</evidence>
<accession>A0A2G9V6A5</accession>
<protein>
    <submittedName>
        <fullName evidence="1">Uncharacterized protein</fullName>
    </submittedName>
</protein>
<dbReference type="Gene3D" id="1.10.1170.10">
    <property type="entry name" value="Inhibitor Of Apoptosis Protein (2mihbC-IAP-1), Chain A"/>
    <property type="match status" value="1"/>
</dbReference>
<evidence type="ECO:0000313" key="2">
    <source>
        <dbReference type="Proteomes" id="UP000230423"/>
    </source>
</evidence>
<keyword evidence="2" id="KW-1185">Reference proteome</keyword>
<dbReference type="EMBL" id="KZ344995">
    <property type="protein sequence ID" value="PIO77502.1"/>
    <property type="molecule type" value="Genomic_DNA"/>
</dbReference>
<proteinExistence type="predicted"/>
<organism evidence="1 2">
    <name type="scientific">Teladorsagia circumcincta</name>
    <name type="common">Brown stomach worm</name>
    <name type="synonym">Ostertagia circumcincta</name>
    <dbReference type="NCBI Taxonomy" id="45464"/>
    <lineage>
        <taxon>Eukaryota</taxon>
        <taxon>Metazoa</taxon>
        <taxon>Ecdysozoa</taxon>
        <taxon>Nematoda</taxon>
        <taxon>Chromadorea</taxon>
        <taxon>Rhabditida</taxon>
        <taxon>Rhabditina</taxon>
        <taxon>Rhabditomorpha</taxon>
        <taxon>Strongyloidea</taxon>
        <taxon>Trichostrongylidae</taxon>
        <taxon>Teladorsagia</taxon>
    </lineage>
</organism>
<gene>
    <name evidence="1" type="ORF">TELCIR_00384</name>
</gene>
<name>A0A2G9V6A5_TELCI</name>